<name>A0A8X6MTF4_NEPPI</name>
<organism evidence="1 2">
    <name type="scientific">Nephila pilipes</name>
    <name type="common">Giant wood spider</name>
    <name type="synonym">Nephila maculata</name>
    <dbReference type="NCBI Taxonomy" id="299642"/>
    <lineage>
        <taxon>Eukaryota</taxon>
        <taxon>Metazoa</taxon>
        <taxon>Ecdysozoa</taxon>
        <taxon>Arthropoda</taxon>
        <taxon>Chelicerata</taxon>
        <taxon>Arachnida</taxon>
        <taxon>Araneae</taxon>
        <taxon>Araneomorphae</taxon>
        <taxon>Entelegynae</taxon>
        <taxon>Araneoidea</taxon>
        <taxon>Nephilidae</taxon>
        <taxon>Nephila</taxon>
    </lineage>
</organism>
<protein>
    <submittedName>
        <fullName evidence="1">Uncharacterized protein</fullName>
    </submittedName>
</protein>
<sequence length="68" mass="7382">MKETETSSSEIRAVGDTIRASSVGRRLTLKWTSLTPFSVSFVSAPWLVCFESEDYVPFGAVSTAGSFT</sequence>
<dbReference type="Proteomes" id="UP000887013">
    <property type="component" value="Unassembled WGS sequence"/>
</dbReference>
<keyword evidence="2" id="KW-1185">Reference proteome</keyword>
<evidence type="ECO:0000313" key="2">
    <source>
        <dbReference type="Proteomes" id="UP000887013"/>
    </source>
</evidence>
<evidence type="ECO:0000313" key="1">
    <source>
        <dbReference type="EMBL" id="GFS77015.1"/>
    </source>
</evidence>
<dbReference type="EMBL" id="BMAW01050793">
    <property type="protein sequence ID" value="GFS77015.1"/>
    <property type="molecule type" value="Genomic_DNA"/>
</dbReference>
<proteinExistence type="predicted"/>
<gene>
    <name evidence="1" type="ORF">NPIL_538231</name>
</gene>
<reference evidence="1" key="1">
    <citation type="submission" date="2020-08" db="EMBL/GenBank/DDBJ databases">
        <title>Multicomponent nature underlies the extraordinary mechanical properties of spider dragline silk.</title>
        <authorList>
            <person name="Kono N."/>
            <person name="Nakamura H."/>
            <person name="Mori M."/>
            <person name="Yoshida Y."/>
            <person name="Ohtoshi R."/>
            <person name="Malay A.D."/>
            <person name="Moran D.A.P."/>
            <person name="Tomita M."/>
            <person name="Numata K."/>
            <person name="Arakawa K."/>
        </authorList>
    </citation>
    <scope>NUCLEOTIDE SEQUENCE</scope>
</reference>
<accession>A0A8X6MTF4</accession>
<comment type="caution">
    <text evidence="1">The sequence shown here is derived from an EMBL/GenBank/DDBJ whole genome shotgun (WGS) entry which is preliminary data.</text>
</comment>
<feature type="non-terminal residue" evidence="1">
    <location>
        <position position="1"/>
    </location>
</feature>
<dbReference type="AlphaFoldDB" id="A0A8X6MTF4"/>